<comment type="similarity">
    <text evidence="1">Belongs to the peptidase S8 family.</text>
</comment>
<feature type="domain" description="P/Homo B" evidence="6">
    <location>
        <begin position="690"/>
        <end position="820"/>
    </location>
</feature>
<evidence type="ECO:0000256" key="1">
    <source>
        <dbReference type="ARBA" id="ARBA00011073"/>
    </source>
</evidence>
<dbReference type="InterPro" id="IPR008979">
    <property type="entry name" value="Galactose-bd-like_sf"/>
</dbReference>
<keyword evidence="8" id="KW-1185">Reference proteome</keyword>
<feature type="region of interest" description="Disordered" evidence="5">
    <location>
        <begin position="689"/>
        <end position="712"/>
    </location>
</feature>
<dbReference type="PANTHER" id="PTHR43399">
    <property type="entry name" value="SUBTILISIN-RELATED"/>
    <property type="match status" value="1"/>
</dbReference>
<protein>
    <recommendedName>
        <fullName evidence="6">P/Homo B domain-containing protein</fullName>
    </recommendedName>
</protein>
<evidence type="ECO:0000313" key="8">
    <source>
        <dbReference type="Proteomes" id="UP000587527"/>
    </source>
</evidence>
<dbReference type="EMBL" id="JACHMN010000002">
    <property type="protein sequence ID" value="MBB5869841.1"/>
    <property type="molecule type" value="Genomic_DNA"/>
</dbReference>
<dbReference type="Pfam" id="PF01483">
    <property type="entry name" value="P_proprotein"/>
    <property type="match status" value="1"/>
</dbReference>
<dbReference type="SUPFAM" id="SSF49785">
    <property type="entry name" value="Galactose-binding domain-like"/>
    <property type="match status" value="2"/>
</dbReference>
<dbReference type="InterPro" id="IPR036852">
    <property type="entry name" value="Peptidase_S8/S53_dom_sf"/>
</dbReference>
<comment type="caution">
    <text evidence="7">The sequence shown here is derived from an EMBL/GenBank/DDBJ whole genome shotgun (WGS) entry which is preliminary data.</text>
</comment>
<dbReference type="InterPro" id="IPR051048">
    <property type="entry name" value="Peptidase_S8/S53_subtilisin"/>
</dbReference>
<dbReference type="Gene3D" id="2.60.120.260">
    <property type="entry name" value="Galactose-binding domain-like"/>
    <property type="match status" value="1"/>
</dbReference>
<evidence type="ECO:0000259" key="6">
    <source>
        <dbReference type="PROSITE" id="PS51829"/>
    </source>
</evidence>
<name>A0A841BSQ9_9ACTN</name>
<evidence type="ECO:0000313" key="7">
    <source>
        <dbReference type="EMBL" id="MBB5869841.1"/>
    </source>
</evidence>
<evidence type="ECO:0000256" key="4">
    <source>
        <dbReference type="ARBA" id="ARBA00022825"/>
    </source>
</evidence>
<evidence type="ECO:0000256" key="5">
    <source>
        <dbReference type="SAM" id="MobiDB-lite"/>
    </source>
</evidence>
<evidence type="ECO:0000256" key="3">
    <source>
        <dbReference type="ARBA" id="ARBA00022801"/>
    </source>
</evidence>
<dbReference type="SUPFAM" id="SSF52743">
    <property type="entry name" value="Subtilisin-like"/>
    <property type="match status" value="1"/>
</dbReference>
<accession>A0A841BSQ9</accession>
<feature type="compositionally biased region" description="Low complexity" evidence="5">
    <location>
        <begin position="690"/>
        <end position="704"/>
    </location>
</feature>
<evidence type="ECO:0000256" key="2">
    <source>
        <dbReference type="ARBA" id="ARBA00022670"/>
    </source>
</evidence>
<sequence length="820" mass="85676">MNRLHRAIVAGATGIAAVVATVTVSGIGGAHAETTLRLLALPGESEQVRLTTTGTFQLSADSGRTWSRALPAPTHIQLRSRTFDPLSASGAGLAGTLTGAKSAYIVQFAAAPLDSQRRDLARLGVRLGAYLPDAAYVARMSTATREKVAALPYIRWVGGYEPTDRLAPEAKPGRLRISLVNRDLADQAAVINRIEALGGTVHLASASKGLIEATLTAKQLAAVADFGEVLAIDAWSAPQTDMNLARQDGGADAIEAARGYRGQGVRGEVMDGGLRVTHQEFAARPPLVHGGNSTDTSHGTSTYGQIFAQGVVALNRGMLPEAQGMIAAYSVVTDRYAHTAQLVNPSLNYRAVFQSNSWGDALTTSYTTVSANLDDIVFDHDILICQSQSNNGNRSSRPQAWSKNVVSVGGQYHKNTLSRTDDAWSAGASIGPAADGRLKPDLSNYYDQINTTSSTSNTSYTSTFGGTSGATPITCGNFGLLFQMWADGVFAGAPGQNRDVFTTRPHAATAKALMINQANQYTFSGTAADLTRVHQGWGTASVGNLYTQAQANGWSLPILVNETDLLTVGQKKTYTVTTDGTQPLKATLVYTDPAGSPSAAKAQVNDLTLKATAPNGTVYWGNNGLNAGNWSTSGGVANTVDTVENVFVQSPTPGTWTIEVSADTVGSDGHVETTASDVDYALVVTAKVGTPPSTSPSPTASTSPSPAPKKFTNDTDFAIADNATIESPITVTGVAGNAPATLKVDVNITHTYIGDLVVTLVAPDGSLYVLHNRTGGSADNIVTSYTVNASTEVANGTWKLRVADAASADTGTLNTWSLTF</sequence>
<organism evidence="7 8">
    <name type="scientific">Allocatelliglobosispora scoriae</name>
    <dbReference type="NCBI Taxonomy" id="643052"/>
    <lineage>
        <taxon>Bacteria</taxon>
        <taxon>Bacillati</taxon>
        <taxon>Actinomycetota</taxon>
        <taxon>Actinomycetes</taxon>
        <taxon>Micromonosporales</taxon>
        <taxon>Micromonosporaceae</taxon>
        <taxon>Allocatelliglobosispora</taxon>
    </lineage>
</organism>
<dbReference type="InterPro" id="IPR002884">
    <property type="entry name" value="P_dom"/>
</dbReference>
<dbReference type="PROSITE" id="PS00138">
    <property type="entry name" value="SUBTILASE_SER"/>
    <property type="match status" value="1"/>
</dbReference>
<dbReference type="AlphaFoldDB" id="A0A841BSQ9"/>
<dbReference type="InterPro" id="IPR023828">
    <property type="entry name" value="Peptidase_S8_Ser-AS"/>
</dbReference>
<dbReference type="Gene3D" id="3.40.50.200">
    <property type="entry name" value="Peptidase S8/S53 domain"/>
    <property type="match status" value="1"/>
</dbReference>
<dbReference type="Proteomes" id="UP000587527">
    <property type="component" value="Unassembled WGS sequence"/>
</dbReference>
<keyword evidence="3" id="KW-0378">Hydrolase</keyword>
<dbReference type="InterPro" id="IPR015500">
    <property type="entry name" value="Peptidase_S8_subtilisin-rel"/>
</dbReference>
<dbReference type="FunFam" id="2.60.120.260:FF:000149">
    <property type="entry name" value="Leupeptin-inactivating enzyme 1"/>
    <property type="match status" value="1"/>
</dbReference>
<gene>
    <name evidence="7" type="ORF">F4553_003220</name>
</gene>
<keyword evidence="4" id="KW-0720">Serine protease</keyword>
<dbReference type="PANTHER" id="PTHR43399:SF4">
    <property type="entry name" value="CELL WALL-ASSOCIATED PROTEASE"/>
    <property type="match status" value="1"/>
</dbReference>
<dbReference type="RefSeq" id="WP_184836778.1">
    <property type="nucleotide sequence ID" value="NZ_JACHMN010000002.1"/>
</dbReference>
<dbReference type="PRINTS" id="PR00723">
    <property type="entry name" value="SUBTILISIN"/>
</dbReference>
<proteinExistence type="inferred from homology"/>
<keyword evidence="2" id="KW-0645">Protease</keyword>
<dbReference type="GO" id="GO:0004252">
    <property type="term" value="F:serine-type endopeptidase activity"/>
    <property type="evidence" value="ECO:0007669"/>
    <property type="project" value="InterPro"/>
</dbReference>
<reference evidence="7 8" key="1">
    <citation type="submission" date="2020-08" db="EMBL/GenBank/DDBJ databases">
        <title>Sequencing the genomes of 1000 actinobacteria strains.</title>
        <authorList>
            <person name="Klenk H.-P."/>
        </authorList>
    </citation>
    <scope>NUCLEOTIDE SEQUENCE [LARGE SCALE GENOMIC DNA]</scope>
    <source>
        <strain evidence="7 8">DSM 45362</strain>
    </source>
</reference>
<dbReference type="PROSITE" id="PS51829">
    <property type="entry name" value="P_HOMO_B"/>
    <property type="match status" value="1"/>
</dbReference>
<dbReference type="Gene3D" id="2.60.120.380">
    <property type="match status" value="1"/>
</dbReference>
<dbReference type="GO" id="GO:0006508">
    <property type="term" value="P:proteolysis"/>
    <property type="evidence" value="ECO:0007669"/>
    <property type="project" value="UniProtKB-KW"/>
</dbReference>